<dbReference type="AlphaFoldDB" id="A0A5J6MJX6"/>
<dbReference type="GO" id="GO:0006171">
    <property type="term" value="P:cAMP biosynthetic process"/>
    <property type="evidence" value="ECO:0007669"/>
    <property type="project" value="TreeGrafter"/>
</dbReference>
<dbReference type="PANTHER" id="PTHR43081">
    <property type="entry name" value="ADENYLATE CYCLASE, TERMINAL-DIFFERENTIATION SPECIFIC-RELATED"/>
    <property type="match status" value="1"/>
</dbReference>
<dbReference type="PANTHER" id="PTHR43081:SF19">
    <property type="entry name" value="PH-SENSITIVE ADENYLATE CYCLASE RV1264"/>
    <property type="match status" value="1"/>
</dbReference>
<sequence length="611" mass="67734">MGRARQQSWVWHFDQPVHAMWEVLADTARFNEAAKLPKHEIIEIPQPDGAVHYFGQLKRGPITLKWRERPVNWIYERWFEHCREFSNGPLLSLCAAFELAPEGTGSRGTYTMTVEPRNWLGRLILAGNFFSKTGRTFAALAAQAAAFAGGKREQPFDYEPPKPSEETRRRVRDAVRAIEATPNGHGLAQRLADHLLTAQEVDLWHVRPLELARKWQVDPRPVIEVCLQAVRSGLLELRWDVLCPRCRVAKAWSGSLDRLPTGAHCPSCNIDYDRDFSKNVEAVFRPTPAIRPLTSGEYCLFGPLSTPHIKLHLTLDPGQSRELEVALPHGPYRFRTLEPGPEQSIDWRDGGFPSLVARDDRLELGVPSPLETVRLSNLSRRPITIVLEDRAWIQDALTADRVTAIQAFRDLFAGDVLRPGDDVGISEITLMFTDLKGSTALYERVGDARAYHVVREHFAFLAGIVRDHDGAIVKTIGDAVMAAFADPASAMRAALAIQRKVESFNATHGEGAIVIKLGLHKGPCIAVTLNDRLDYFGSTVNLAARLQGQSVGGDIVISASLAEDAGVKAVLGPLAASEEAAEIRGFDRPARFRRLKPAAISMDMAEFAPRA</sequence>
<proteinExistence type="predicted"/>
<dbReference type="Pfam" id="PF00211">
    <property type="entry name" value="Guanylate_cyc"/>
    <property type="match status" value="1"/>
</dbReference>
<protein>
    <recommendedName>
        <fullName evidence="1">Guanylate cyclase domain-containing protein</fullName>
    </recommendedName>
</protein>
<dbReference type="InterPro" id="IPR001054">
    <property type="entry name" value="A/G_cyclase"/>
</dbReference>
<feature type="domain" description="Guanylate cyclase" evidence="1">
    <location>
        <begin position="429"/>
        <end position="547"/>
    </location>
</feature>
<dbReference type="CDD" id="cd07302">
    <property type="entry name" value="CHD"/>
    <property type="match status" value="1"/>
</dbReference>
<dbReference type="InterPro" id="IPR050697">
    <property type="entry name" value="Adenylyl/Guanylyl_Cyclase_3/4"/>
</dbReference>
<dbReference type="SMART" id="SM00044">
    <property type="entry name" value="CYCc"/>
    <property type="match status" value="1"/>
</dbReference>
<dbReference type="InterPro" id="IPR045983">
    <property type="entry name" value="GUC-dom-containing_N"/>
</dbReference>
<dbReference type="GO" id="GO:0035556">
    <property type="term" value="P:intracellular signal transduction"/>
    <property type="evidence" value="ECO:0007669"/>
    <property type="project" value="InterPro"/>
</dbReference>
<dbReference type="RefSeq" id="WP_225308259.1">
    <property type="nucleotide sequence ID" value="NZ_CP042906.1"/>
</dbReference>
<dbReference type="EMBL" id="CP042906">
    <property type="protein sequence ID" value="QEX17567.1"/>
    <property type="molecule type" value="Genomic_DNA"/>
</dbReference>
<evidence type="ECO:0000313" key="2">
    <source>
        <dbReference type="EMBL" id="QEX17567.1"/>
    </source>
</evidence>
<keyword evidence="3" id="KW-1185">Reference proteome</keyword>
<dbReference type="Proteomes" id="UP000326202">
    <property type="component" value="Chromosome"/>
</dbReference>
<dbReference type="PROSITE" id="PS50125">
    <property type="entry name" value="GUANYLATE_CYCLASE_2"/>
    <property type="match status" value="1"/>
</dbReference>
<gene>
    <name evidence="2" type="ORF">FRZ44_28670</name>
</gene>
<dbReference type="GO" id="GO:0004016">
    <property type="term" value="F:adenylate cyclase activity"/>
    <property type="evidence" value="ECO:0007669"/>
    <property type="project" value="UniProtKB-ARBA"/>
</dbReference>
<dbReference type="Pfam" id="PF19363">
    <property type="entry name" value="DUF5939"/>
    <property type="match status" value="1"/>
</dbReference>
<name>A0A5J6MJX6_9PROT</name>
<organism evidence="2 3">
    <name type="scientific">Hypericibacter terrae</name>
    <dbReference type="NCBI Taxonomy" id="2602015"/>
    <lineage>
        <taxon>Bacteria</taxon>
        <taxon>Pseudomonadati</taxon>
        <taxon>Pseudomonadota</taxon>
        <taxon>Alphaproteobacteria</taxon>
        <taxon>Rhodospirillales</taxon>
        <taxon>Dongiaceae</taxon>
        <taxon>Hypericibacter</taxon>
    </lineage>
</organism>
<reference evidence="2 3" key="1">
    <citation type="submission" date="2019-08" db="EMBL/GenBank/DDBJ databases">
        <title>Hyperibacter terrae gen. nov., sp. nov. and Hyperibacter viscosus sp. nov., two new members in the family Rhodospirillaceae isolated from the rhizosphere of Hypericum perforatum.</title>
        <authorList>
            <person name="Noviana Z."/>
        </authorList>
    </citation>
    <scope>NUCLEOTIDE SEQUENCE [LARGE SCALE GENOMIC DNA]</scope>
    <source>
        <strain evidence="2 3">R5913</strain>
    </source>
</reference>
<dbReference type="KEGG" id="htq:FRZ44_28670"/>
<evidence type="ECO:0000259" key="1">
    <source>
        <dbReference type="PROSITE" id="PS50125"/>
    </source>
</evidence>
<dbReference type="Gene3D" id="3.30.70.1230">
    <property type="entry name" value="Nucleotide cyclase"/>
    <property type="match status" value="1"/>
</dbReference>
<accession>A0A5J6MJX6</accession>
<dbReference type="SUPFAM" id="SSF55073">
    <property type="entry name" value="Nucleotide cyclase"/>
    <property type="match status" value="1"/>
</dbReference>
<dbReference type="SUPFAM" id="SSF55961">
    <property type="entry name" value="Bet v1-like"/>
    <property type="match status" value="1"/>
</dbReference>
<evidence type="ECO:0000313" key="3">
    <source>
        <dbReference type="Proteomes" id="UP000326202"/>
    </source>
</evidence>
<dbReference type="InterPro" id="IPR029787">
    <property type="entry name" value="Nucleotide_cyclase"/>
</dbReference>